<evidence type="ECO:0000256" key="2">
    <source>
        <dbReference type="ARBA" id="ARBA00022969"/>
    </source>
</evidence>
<dbReference type="AlphaFoldDB" id="G8LX19"/>
<dbReference type="eggNOG" id="ENOG502Z8C5">
    <property type="taxonomic scope" value="Bacteria"/>
</dbReference>
<dbReference type="NCBIfam" id="NF002869">
    <property type="entry name" value="PRK03187.1"/>
    <property type="match status" value="1"/>
</dbReference>
<keyword evidence="2" id="KW-0749">Sporulation</keyword>
<dbReference type="OrthoDB" id="1845399at2"/>
<dbReference type="Pfam" id="PF20085">
    <property type="entry name" value="TGL"/>
    <property type="match status" value="1"/>
</dbReference>
<keyword evidence="1" id="KW-0808">Transferase</keyword>
<dbReference type="EMBL" id="CP003065">
    <property type="protein sequence ID" value="AEV67671.1"/>
    <property type="molecule type" value="Genomic_DNA"/>
</dbReference>
<dbReference type="GO" id="GO:0030435">
    <property type="term" value="P:sporulation resulting in formation of a cellular spore"/>
    <property type="evidence" value="ECO:0007669"/>
    <property type="project" value="UniProtKB-KW"/>
</dbReference>
<evidence type="ECO:0008006" key="5">
    <source>
        <dbReference type="Google" id="ProtNLM"/>
    </source>
</evidence>
<sequence>MLTISGNVVDVDTVIPDIGNDEIKLKIINIMNKSSYNYRFSSAQELYFILDMRKNIINASKKLFRSRLRFKTFKNSECNEYYWRRTPEGGFLLKSNVQPSKAINDIYNNGWLYGTECATAIVIVYYKAVLDTFGTELFNRIFNDIYLMDWQNLSGKLRVSTNRKPPDIFPGDCRYFKNPDVDPLTPEWQGENAIDLGNNYYYGHGVGITSAENIIYALNNHRKPGSNVSAYLLESSTNPDYRSLYKLYNNN</sequence>
<proteinExistence type="inferred from homology"/>
<dbReference type="HOGENOM" id="CLU_088922_0_0_9"/>
<keyword evidence="4" id="KW-1185">Reference proteome</keyword>
<dbReference type="GO" id="GO:0003810">
    <property type="term" value="F:protein-glutamine gamma-glutamyltransferase activity"/>
    <property type="evidence" value="ECO:0007669"/>
    <property type="project" value="InterPro"/>
</dbReference>
<evidence type="ECO:0000313" key="4">
    <source>
        <dbReference type="Proteomes" id="UP000005435"/>
    </source>
</evidence>
<evidence type="ECO:0000313" key="3">
    <source>
        <dbReference type="EMBL" id="AEV67671.1"/>
    </source>
</evidence>
<evidence type="ECO:0000256" key="1">
    <source>
        <dbReference type="ARBA" id="ARBA00022679"/>
    </source>
</evidence>
<dbReference type="RefSeq" id="WP_014254289.1">
    <property type="nucleotide sequence ID" value="NC_016627.1"/>
</dbReference>
<protein>
    <recommendedName>
        <fullName evidence="5">Protein-glutamine gamma-glutamyltransferase</fullName>
    </recommendedName>
</protein>
<accession>G8LX19</accession>
<organism evidence="3 4">
    <name type="scientific">Acetivibrio clariflavus (strain DSM 19732 / NBRC 101661 / EBR45)</name>
    <name type="common">Clostridium clariflavum</name>
    <dbReference type="NCBI Taxonomy" id="720554"/>
    <lineage>
        <taxon>Bacteria</taxon>
        <taxon>Bacillati</taxon>
        <taxon>Bacillota</taxon>
        <taxon>Clostridia</taxon>
        <taxon>Eubacteriales</taxon>
        <taxon>Oscillospiraceae</taxon>
        <taxon>Acetivibrio</taxon>
    </lineage>
</organism>
<gene>
    <name evidence="3" type="ordered locus">Clocl_0994</name>
</gene>
<dbReference type="KEGG" id="ccl:Clocl_0994"/>
<dbReference type="HAMAP" id="MF_00727">
    <property type="entry name" value="Tgl"/>
    <property type="match status" value="1"/>
</dbReference>
<dbReference type="InterPro" id="IPR020916">
    <property type="entry name" value="Gln_gamma-glutamylTfrase_bac"/>
</dbReference>
<dbReference type="Proteomes" id="UP000005435">
    <property type="component" value="Chromosome"/>
</dbReference>
<dbReference type="STRING" id="720554.Clocl_0994"/>
<name>G8LX19_ACECE</name>
<reference evidence="3 4" key="2">
    <citation type="journal article" date="2012" name="Stand. Genomic Sci.">
        <title>Complete Genome Sequence of Clostridium clariflavum DSM 19732.</title>
        <authorList>
            <person name="Izquierdo J.A."/>
            <person name="Goodwin L."/>
            <person name="Davenport K.W."/>
            <person name="Teshima H."/>
            <person name="Bruce D."/>
            <person name="Detter C."/>
            <person name="Tapia R."/>
            <person name="Han S."/>
            <person name="Land M."/>
            <person name="Hauser L."/>
            <person name="Jeffries C.D."/>
            <person name="Han J."/>
            <person name="Pitluck S."/>
            <person name="Nolan M."/>
            <person name="Chen A."/>
            <person name="Huntemann M."/>
            <person name="Mavromatis K."/>
            <person name="Mikhailova N."/>
            <person name="Liolios K."/>
            <person name="Woyke T."/>
            <person name="Lynd L.R."/>
        </authorList>
    </citation>
    <scope>NUCLEOTIDE SEQUENCE [LARGE SCALE GENOMIC DNA]</scope>
    <source>
        <strain evidence="4">DSM 19732 / NBRC 101661 / EBR45</strain>
    </source>
</reference>
<reference evidence="4" key="1">
    <citation type="submission" date="2011-12" db="EMBL/GenBank/DDBJ databases">
        <title>Complete sequence of Clostridium clariflavum DSM 19732.</title>
        <authorList>
            <consortium name="US DOE Joint Genome Institute"/>
            <person name="Lucas S."/>
            <person name="Han J."/>
            <person name="Lapidus A."/>
            <person name="Cheng J.-F."/>
            <person name="Goodwin L."/>
            <person name="Pitluck S."/>
            <person name="Peters L."/>
            <person name="Teshima H."/>
            <person name="Detter J.C."/>
            <person name="Han C."/>
            <person name="Tapia R."/>
            <person name="Land M."/>
            <person name="Hauser L."/>
            <person name="Kyrpides N."/>
            <person name="Ivanova N."/>
            <person name="Pagani I."/>
            <person name="Kitzmiller T."/>
            <person name="Lynd L."/>
            <person name="Izquierdo J."/>
            <person name="Woyke T."/>
        </authorList>
    </citation>
    <scope>NUCLEOTIDE SEQUENCE [LARGE SCALE GENOMIC DNA]</scope>
    <source>
        <strain evidence="4">DSM 19732 / NBRC 101661 / EBR45</strain>
    </source>
</reference>